<name>A0A1Z4VPW6_9GAMM</name>
<sequence>MRLAMIGLGRMGGNMARRLRRGGIEVVGYNRSREVVDTLAAEEGLIPADSLADAVSRLAAPRLVWLMLPAGAVTESHLEQLSDLLEAGDIVIDGGNANYHDSQRRGDRLAERGIHFVDAGTSGGIWGLDNGYCLMVGGEAAAIEALAPALKALAPAPDRGWAHVGPVGAGHFTKMVHNGIEYGMMQALAEGLALLRGKEEFGLDLAQISELWRHGSVVRSWLLDLSAEALQQDQDLADIAPVVADSGEGRWTAVEAIDQGVALPVISLALAMRFASQDETGYANRLLAMMRNAFGGHAVEKR</sequence>
<evidence type="ECO:0000313" key="8">
    <source>
        <dbReference type="Proteomes" id="UP000218765"/>
    </source>
</evidence>
<accession>A0A1Z4VPW6</accession>
<dbReference type="InterPro" id="IPR036291">
    <property type="entry name" value="NAD(P)-bd_dom_sf"/>
</dbReference>
<dbReference type="InterPro" id="IPR006114">
    <property type="entry name" value="6PGDH_C"/>
</dbReference>
<organism evidence="7 8">
    <name type="scientific">Thiohalobacter thiocyanaticus</name>
    <dbReference type="NCBI Taxonomy" id="585455"/>
    <lineage>
        <taxon>Bacteria</taxon>
        <taxon>Pseudomonadati</taxon>
        <taxon>Pseudomonadota</taxon>
        <taxon>Gammaproteobacteria</taxon>
        <taxon>Thiohalobacterales</taxon>
        <taxon>Thiohalobacteraceae</taxon>
        <taxon>Thiohalobacter</taxon>
    </lineage>
</organism>
<dbReference type="Pfam" id="PF03446">
    <property type="entry name" value="NAD_binding_2"/>
    <property type="match status" value="1"/>
</dbReference>
<dbReference type="SMART" id="SM01350">
    <property type="entry name" value="6PGD"/>
    <property type="match status" value="1"/>
</dbReference>
<dbReference type="InterPro" id="IPR002204">
    <property type="entry name" value="3-OH-isobutyrate_DH-rel_CS"/>
</dbReference>
<evidence type="ECO:0000256" key="4">
    <source>
        <dbReference type="ARBA" id="ARBA00023064"/>
    </source>
</evidence>
<dbReference type="EMBL" id="AP018052">
    <property type="protein sequence ID" value="BAZ93378.1"/>
    <property type="molecule type" value="Genomic_DNA"/>
</dbReference>
<reference evidence="7 8" key="1">
    <citation type="submission" date="2017-05" db="EMBL/GenBank/DDBJ databases">
        <title>Thiocyanate degradation by Thiohalobacter thiocyanaticus FOKN1.</title>
        <authorList>
            <person name="Oshiki M."/>
            <person name="Fukushima T."/>
            <person name="Kawano S."/>
            <person name="Nakagawa J."/>
        </authorList>
    </citation>
    <scope>NUCLEOTIDE SEQUENCE [LARGE SCALE GENOMIC DNA]</scope>
    <source>
        <strain evidence="7 8">FOKN1</strain>
    </source>
</reference>
<proteinExistence type="inferred from homology"/>
<feature type="active site" evidence="5">
    <location>
        <position position="174"/>
    </location>
</feature>
<keyword evidence="3" id="KW-0560">Oxidoreductase</keyword>
<dbReference type="InterPro" id="IPR013328">
    <property type="entry name" value="6PGD_dom2"/>
</dbReference>
<keyword evidence="4" id="KW-0311">Gluconate utilization</keyword>
<dbReference type="NCBIfam" id="TIGR00872">
    <property type="entry name" value="gnd_rel"/>
    <property type="match status" value="1"/>
</dbReference>
<dbReference type="InterPro" id="IPR015815">
    <property type="entry name" value="HIBADH-related"/>
</dbReference>
<dbReference type="GO" id="GO:0050661">
    <property type="term" value="F:NADP binding"/>
    <property type="evidence" value="ECO:0007669"/>
    <property type="project" value="InterPro"/>
</dbReference>
<dbReference type="Proteomes" id="UP000218765">
    <property type="component" value="Chromosome"/>
</dbReference>
<dbReference type="GO" id="GO:0016054">
    <property type="term" value="P:organic acid catabolic process"/>
    <property type="evidence" value="ECO:0007669"/>
    <property type="project" value="UniProtKB-ARBA"/>
</dbReference>
<dbReference type="Pfam" id="PF00393">
    <property type="entry name" value="6PGD"/>
    <property type="match status" value="1"/>
</dbReference>
<dbReference type="PROSITE" id="PS00895">
    <property type="entry name" value="3_HYDROXYISOBUT_DH"/>
    <property type="match status" value="1"/>
</dbReference>
<dbReference type="OrthoDB" id="9804542at2"/>
<dbReference type="PRINTS" id="PR00076">
    <property type="entry name" value="6PGDHDRGNASE"/>
</dbReference>
<dbReference type="InterPro" id="IPR006183">
    <property type="entry name" value="Pgluconate_DH"/>
</dbReference>
<feature type="domain" description="6-phosphogluconate dehydrogenase C-terminal" evidence="6">
    <location>
        <begin position="170"/>
        <end position="302"/>
    </location>
</feature>
<dbReference type="GO" id="GO:0006098">
    <property type="term" value="P:pentose-phosphate shunt"/>
    <property type="evidence" value="ECO:0007669"/>
    <property type="project" value="UniProtKB-UniPathway"/>
</dbReference>
<evidence type="ECO:0000313" key="7">
    <source>
        <dbReference type="EMBL" id="BAZ93378.1"/>
    </source>
</evidence>
<dbReference type="KEGG" id="ttc:FOKN1_0978"/>
<evidence type="ECO:0000259" key="6">
    <source>
        <dbReference type="SMART" id="SM01350"/>
    </source>
</evidence>
<dbReference type="SUPFAM" id="SSF48179">
    <property type="entry name" value="6-phosphogluconate dehydrogenase C-terminal domain-like"/>
    <property type="match status" value="1"/>
</dbReference>
<dbReference type="InterPro" id="IPR004849">
    <property type="entry name" value="6DGDH_YqeC"/>
</dbReference>
<comment type="similarity">
    <text evidence="2">Belongs to the 6-phosphogluconate dehydrogenase family.</text>
</comment>
<dbReference type="AlphaFoldDB" id="A0A1Z4VPW6"/>
<dbReference type="PIRSF" id="PIRSF000103">
    <property type="entry name" value="HIBADH"/>
    <property type="match status" value="1"/>
</dbReference>
<dbReference type="RefSeq" id="WP_096365282.1">
    <property type="nucleotide sequence ID" value="NZ_AP018052.1"/>
</dbReference>
<evidence type="ECO:0000256" key="1">
    <source>
        <dbReference type="ARBA" id="ARBA00004959"/>
    </source>
</evidence>
<dbReference type="InterPro" id="IPR008927">
    <property type="entry name" value="6-PGluconate_DH-like_C_sf"/>
</dbReference>
<dbReference type="SUPFAM" id="SSF51735">
    <property type="entry name" value="NAD(P)-binding Rossmann-fold domains"/>
    <property type="match status" value="1"/>
</dbReference>
<dbReference type="NCBIfam" id="NF007161">
    <property type="entry name" value="PRK09599.1"/>
    <property type="match status" value="1"/>
</dbReference>
<dbReference type="UniPathway" id="UPA00115"/>
<dbReference type="Gene3D" id="3.40.50.720">
    <property type="entry name" value="NAD(P)-binding Rossmann-like Domain"/>
    <property type="match status" value="1"/>
</dbReference>
<keyword evidence="8" id="KW-1185">Reference proteome</keyword>
<comment type="pathway">
    <text evidence="1">Carbohydrate degradation; pentose phosphate pathway.</text>
</comment>
<protein>
    <submittedName>
        <fullName evidence="7">6-phosphogluconate dehydrogenase-like protein</fullName>
    </submittedName>
</protein>
<dbReference type="InterPro" id="IPR006115">
    <property type="entry name" value="6PGDH_NADP-bd"/>
</dbReference>
<evidence type="ECO:0000256" key="3">
    <source>
        <dbReference type="ARBA" id="ARBA00023002"/>
    </source>
</evidence>
<dbReference type="GO" id="GO:0004616">
    <property type="term" value="F:phosphogluconate dehydrogenase (decarboxylating) activity"/>
    <property type="evidence" value="ECO:0007669"/>
    <property type="project" value="InterPro"/>
</dbReference>
<dbReference type="Gene3D" id="1.10.1040.10">
    <property type="entry name" value="N-(1-d-carboxylethyl)-l-norvaline Dehydrogenase, domain 2"/>
    <property type="match status" value="1"/>
</dbReference>
<dbReference type="PANTHER" id="PTHR11811">
    <property type="entry name" value="6-PHOSPHOGLUCONATE DEHYDROGENASE"/>
    <property type="match status" value="1"/>
</dbReference>
<evidence type="ECO:0000256" key="2">
    <source>
        <dbReference type="ARBA" id="ARBA00008419"/>
    </source>
</evidence>
<gene>
    <name evidence="7" type="ORF">FOKN1_0978</name>
</gene>
<evidence type="ECO:0000256" key="5">
    <source>
        <dbReference type="PIRSR" id="PIRSR000103-1"/>
    </source>
</evidence>
<dbReference type="GO" id="GO:0019521">
    <property type="term" value="P:D-gluconate metabolic process"/>
    <property type="evidence" value="ECO:0007669"/>
    <property type="project" value="UniProtKB-KW"/>
</dbReference>